<comment type="caution">
    <text evidence="1">The sequence shown here is derived from an EMBL/GenBank/DDBJ whole genome shotgun (WGS) entry which is preliminary data.</text>
</comment>
<protein>
    <submittedName>
        <fullName evidence="1">Uncharacterized protein</fullName>
    </submittedName>
</protein>
<reference evidence="1" key="2">
    <citation type="submission" date="2023-06" db="EMBL/GenBank/DDBJ databases">
        <authorList>
            <person name="Swenson N.G."/>
            <person name="Wegrzyn J.L."/>
            <person name="Mcevoy S.L."/>
        </authorList>
    </citation>
    <scope>NUCLEOTIDE SEQUENCE</scope>
    <source>
        <strain evidence="1">NS2018</strain>
        <tissue evidence="1">Leaf</tissue>
    </source>
</reference>
<dbReference type="Proteomes" id="UP001168877">
    <property type="component" value="Unassembled WGS sequence"/>
</dbReference>
<reference evidence="1" key="1">
    <citation type="journal article" date="2022" name="Plant J.">
        <title>Strategies of tolerance reflected in two North American maple genomes.</title>
        <authorList>
            <person name="McEvoy S.L."/>
            <person name="Sezen U.U."/>
            <person name="Trouern-Trend A."/>
            <person name="McMahon S.M."/>
            <person name="Schaberg P.G."/>
            <person name="Yang J."/>
            <person name="Wegrzyn J.L."/>
            <person name="Swenson N.G."/>
        </authorList>
    </citation>
    <scope>NUCLEOTIDE SEQUENCE</scope>
    <source>
        <strain evidence="1">NS2018</strain>
    </source>
</reference>
<organism evidence="1 2">
    <name type="scientific">Acer saccharum</name>
    <name type="common">Sugar maple</name>
    <dbReference type="NCBI Taxonomy" id="4024"/>
    <lineage>
        <taxon>Eukaryota</taxon>
        <taxon>Viridiplantae</taxon>
        <taxon>Streptophyta</taxon>
        <taxon>Embryophyta</taxon>
        <taxon>Tracheophyta</taxon>
        <taxon>Spermatophyta</taxon>
        <taxon>Magnoliopsida</taxon>
        <taxon>eudicotyledons</taxon>
        <taxon>Gunneridae</taxon>
        <taxon>Pentapetalae</taxon>
        <taxon>rosids</taxon>
        <taxon>malvids</taxon>
        <taxon>Sapindales</taxon>
        <taxon>Sapindaceae</taxon>
        <taxon>Hippocastanoideae</taxon>
        <taxon>Acereae</taxon>
        <taxon>Acer</taxon>
    </lineage>
</organism>
<evidence type="ECO:0000313" key="1">
    <source>
        <dbReference type="EMBL" id="KAK0586905.1"/>
    </source>
</evidence>
<proteinExistence type="predicted"/>
<dbReference type="EMBL" id="JAUESC010000382">
    <property type="protein sequence ID" value="KAK0586905.1"/>
    <property type="molecule type" value="Genomic_DNA"/>
</dbReference>
<accession>A0AA39SCB4</accession>
<gene>
    <name evidence="1" type="ORF">LWI29_014206</name>
</gene>
<evidence type="ECO:0000313" key="2">
    <source>
        <dbReference type="Proteomes" id="UP001168877"/>
    </source>
</evidence>
<name>A0AA39SCB4_ACESA</name>
<keyword evidence="2" id="KW-1185">Reference proteome</keyword>
<dbReference type="AlphaFoldDB" id="A0AA39SCB4"/>
<sequence length="112" mass="13636">MEEEADTTPLCLSMIKKYRRQKQYNYHRLKDVVMVADDDKQNVKTDHQRFWKINLIVPAELLMKKFRDAYVEMMNCLARHVSQLNNSRHFYLLERIDPDSHEDYFLELNKKV</sequence>